<dbReference type="Proteomes" id="UP000266744">
    <property type="component" value="Chromosome"/>
</dbReference>
<reference evidence="4 5" key="1">
    <citation type="journal article" date="2016" name="Toxins">
        <title>The Draft Genome Sequence of the Yersinia entomophaga Entomopathogenic Type Strain MH96T.</title>
        <authorList>
            <person name="Hurst M.R."/>
            <person name="Beattie A."/>
            <person name="Altermann E."/>
            <person name="Moraga R.M."/>
            <person name="Harper L.A."/>
            <person name="Calder J."/>
            <person name="Laugraud A."/>
        </authorList>
    </citation>
    <scope>NUCLEOTIDE SEQUENCE [LARGE SCALE GENOMIC DNA]</scope>
    <source>
        <strain evidence="4 5">MH96</strain>
    </source>
</reference>
<proteinExistence type="predicted"/>
<gene>
    <name evidence="4" type="ORF">PL78_06565</name>
</gene>
<name>A0ABM6BJR5_YERET</name>
<dbReference type="InterPro" id="IPR016181">
    <property type="entry name" value="Acyl_CoA_acyltransferase"/>
</dbReference>
<sequence length="155" mass="17648">MVILRELASEELDAYRHFFIGEYAEDLSANCGYSQDKARHQAHLSFVQSLPDGINTIGNKIYRIENNYRLVGYLWYGLNDGGASVYIKDFCILPEFQRQGFGKASLQALEAELVTQGIFEIKLRVAADNPRAKKLYEQLEFTVTGFNMVKTLNKP</sequence>
<evidence type="ECO:0000256" key="2">
    <source>
        <dbReference type="ARBA" id="ARBA00023315"/>
    </source>
</evidence>
<feature type="domain" description="N-acetyltransferase" evidence="3">
    <location>
        <begin position="2"/>
        <end position="155"/>
    </location>
</feature>
<protein>
    <submittedName>
        <fullName evidence="4">GNAT family acetyltransferase</fullName>
    </submittedName>
</protein>
<evidence type="ECO:0000313" key="5">
    <source>
        <dbReference type="Proteomes" id="UP000266744"/>
    </source>
</evidence>
<dbReference type="PROSITE" id="PS51186">
    <property type="entry name" value="GNAT"/>
    <property type="match status" value="1"/>
</dbReference>
<dbReference type="PANTHER" id="PTHR42919">
    <property type="entry name" value="N-ALPHA-ACETYLTRANSFERASE"/>
    <property type="match status" value="1"/>
</dbReference>
<dbReference type="EMBL" id="CP010029">
    <property type="protein sequence ID" value="ANI29502.1"/>
    <property type="molecule type" value="Genomic_DNA"/>
</dbReference>
<accession>A0ABM6BJR5</accession>
<evidence type="ECO:0000256" key="1">
    <source>
        <dbReference type="ARBA" id="ARBA00022679"/>
    </source>
</evidence>
<dbReference type="Pfam" id="PF00583">
    <property type="entry name" value="Acetyltransf_1"/>
    <property type="match status" value="1"/>
</dbReference>
<dbReference type="CDD" id="cd04301">
    <property type="entry name" value="NAT_SF"/>
    <property type="match status" value="1"/>
</dbReference>
<dbReference type="InterPro" id="IPR000182">
    <property type="entry name" value="GNAT_dom"/>
</dbReference>
<keyword evidence="5" id="KW-1185">Reference proteome</keyword>
<dbReference type="SUPFAM" id="SSF55729">
    <property type="entry name" value="Acyl-CoA N-acyltransferases (Nat)"/>
    <property type="match status" value="1"/>
</dbReference>
<keyword evidence="1" id="KW-0808">Transferase</keyword>
<dbReference type="Gene3D" id="3.40.630.30">
    <property type="match status" value="1"/>
</dbReference>
<evidence type="ECO:0000259" key="3">
    <source>
        <dbReference type="PROSITE" id="PS51186"/>
    </source>
</evidence>
<keyword evidence="2" id="KW-0012">Acyltransferase</keyword>
<evidence type="ECO:0000313" key="4">
    <source>
        <dbReference type="EMBL" id="ANI29502.1"/>
    </source>
</evidence>
<dbReference type="PANTHER" id="PTHR42919:SF8">
    <property type="entry name" value="N-ALPHA-ACETYLTRANSFERASE 50"/>
    <property type="match status" value="1"/>
</dbReference>
<dbReference type="RefSeq" id="WP_064514155.1">
    <property type="nucleotide sequence ID" value="NZ_CBCSBH010000017.1"/>
</dbReference>
<dbReference type="InterPro" id="IPR051556">
    <property type="entry name" value="N-term/lysine_N-AcTrnsfr"/>
</dbReference>
<organism evidence="4 5">
    <name type="scientific">Yersinia entomophaga</name>
    <dbReference type="NCBI Taxonomy" id="935293"/>
    <lineage>
        <taxon>Bacteria</taxon>
        <taxon>Pseudomonadati</taxon>
        <taxon>Pseudomonadota</taxon>
        <taxon>Gammaproteobacteria</taxon>
        <taxon>Enterobacterales</taxon>
        <taxon>Yersiniaceae</taxon>
        <taxon>Yersinia</taxon>
    </lineage>
</organism>